<dbReference type="RefSeq" id="WP_314285572.1">
    <property type="nucleotide sequence ID" value="NZ_JAVVDO010000082.1"/>
</dbReference>
<feature type="domain" description="MaoC-like" evidence="1">
    <location>
        <begin position="13"/>
        <end position="111"/>
    </location>
</feature>
<dbReference type="InterPro" id="IPR002539">
    <property type="entry name" value="MaoC-like_dom"/>
</dbReference>
<proteinExistence type="predicted"/>
<dbReference type="Pfam" id="PF01575">
    <property type="entry name" value="MaoC_dehydratas"/>
    <property type="match status" value="1"/>
</dbReference>
<dbReference type="PANTHER" id="PTHR43664">
    <property type="entry name" value="MONOAMINE OXIDASE-RELATED"/>
    <property type="match status" value="1"/>
</dbReference>
<dbReference type="Gene3D" id="3.10.129.10">
    <property type="entry name" value="Hotdog Thioesterase"/>
    <property type="match status" value="1"/>
</dbReference>
<comment type="caution">
    <text evidence="2">The sequence shown here is derived from an EMBL/GenBank/DDBJ whole genome shotgun (WGS) entry which is preliminary data.</text>
</comment>
<dbReference type="SUPFAM" id="SSF54637">
    <property type="entry name" value="Thioesterase/thiol ester dehydrase-isomerase"/>
    <property type="match status" value="1"/>
</dbReference>
<accession>A0ABU3MLG9</accession>
<sequence>MRGKCIEDFRIGQVDTTRSRTITETDVVMFSWLSGDTNPMHTDAEHAKRSPLGQRIAHGALGLSICTGLSASVGYLEGTAIAALGIDEWRYLEPIYFGDTVRLRATVISARPTSKPDRGVLVRRMELINHHDEVVQSGLMTTMVLTRAGAEALQKSSRVQAGGRQ</sequence>
<dbReference type="InterPro" id="IPR029069">
    <property type="entry name" value="HotDog_dom_sf"/>
</dbReference>
<dbReference type="InterPro" id="IPR052342">
    <property type="entry name" value="MCH/BMMD"/>
</dbReference>
<evidence type="ECO:0000259" key="1">
    <source>
        <dbReference type="Pfam" id="PF01575"/>
    </source>
</evidence>
<organism evidence="2 3">
    <name type="scientific">Roseomonas gilardii</name>
    <dbReference type="NCBI Taxonomy" id="257708"/>
    <lineage>
        <taxon>Bacteria</taxon>
        <taxon>Pseudomonadati</taxon>
        <taxon>Pseudomonadota</taxon>
        <taxon>Alphaproteobacteria</taxon>
        <taxon>Acetobacterales</taxon>
        <taxon>Roseomonadaceae</taxon>
        <taxon>Roseomonas</taxon>
    </lineage>
</organism>
<reference evidence="2 3" key="1">
    <citation type="journal article" date="2019" name="Microb. Pathog.">
        <title>Comparison of VITEK 2, MALDI-TOF MS, 16S rRNA gene sequencing, and whole-genome sequencing for identification of Roseomonas mucosa.</title>
        <authorList>
            <person name="Rudolph W.W."/>
            <person name="Gunzer F."/>
            <person name="Trauth M."/>
            <person name="Bunk B."/>
            <person name="Bigge R."/>
            <person name="Schrottner P."/>
        </authorList>
    </citation>
    <scope>NUCLEOTIDE SEQUENCE [LARGE SCALE GENOMIC DNA]</scope>
    <source>
        <strain evidence="2 3">DSM 103800</strain>
    </source>
</reference>
<name>A0ABU3MLG9_9PROT</name>
<keyword evidence="3" id="KW-1185">Reference proteome</keyword>
<protein>
    <submittedName>
        <fullName evidence="2">MaoC/PaaZ C-terminal domain-containing protein</fullName>
    </submittedName>
</protein>
<evidence type="ECO:0000313" key="3">
    <source>
        <dbReference type="Proteomes" id="UP001258945"/>
    </source>
</evidence>
<dbReference type="Proteomes" id="UP001258945">
    <property type="component" value="Unassembled WGS sequence"/>
</dbReference>
<dbReference type="PANTHER" id="PTHR43664:SF1">
    <property type="entry name" value="BETA-METHYLMALYL-COA DEHYDRATASE"/>
    <property type="match status" value="1"/>
</dbReference>
<dbReference type="EMBL" id="JAVVDO010000082">
    <property type="protein sequence ID" value="MDT8333859.1"/>
    <property type="molecule type" value="Genomic_DNA"/>
</dbReference>
<gene>
    <name evidence="2" type="ORF">RQ831_22655</name>
</gene>
<evidence type="ECO:0000313" key="2">
    <source>
        <dbReference type="EMBL" id="MDT8333859.1"/>
    </source>
</evidence>